<keyword evidence="2" id="KW-0812">Transmembrane</keyword>
<dbReference type="InterPro" id="IPR013098">
    <property type="entry name" value="Ig_I-set"/>
</dbReference>
<evidence type="ECO:0000256" key="5">
    <source>
        <dbReference type="ARBA" id="ARBA00023157"/>
    </source>
</evidence>
<dbReference type="InterPro" id="IPR003598">
    <property type="entry name" value="Ig_sub2"/>
</dbReference>
<accession>A0A8X6LT72</accession>
<dbReference type="Proteomes" id="UP000887116">
    <property type="component" value="Unassembled WGS sequence"/>
</dbReference>
<reference evidence="7" key="1">
    <citation type="submission" date="2020-07" db="EMBL/GenBank/DDBJ databases">
        <title>Multicomponent nature underlies the extraordinary mechanical properties of spider dragline silk.</title>
        <authorList>
            <person name="Kono N."/>
            <person name="Nakamura H."/>
            <person name="Mori M."/>
            <person name="Yoshida Y."/>
            <person name="Ohtoshi R."/>
            <person name="Malay A.D."/>
            <person name="Moran D.A.P."/>
            <person name="Tomita M."/>
            <person name="Numata K."/>
            <person name="Arakawa K."/>
        </authorList>
    </citation>
    <scope>NUCLEOTIDE SEQUENCE</scope>
</reference>
<feature type="domain" description="Ig-like" evidence="6">
    <location>
        <begin position="215"/>
        <end position="310"/>
    </location>
</feature>
<sequence>MVEAVLGGTASIPCNVTLEDDEATLILWYRSDLRNPIYTLDVRNTSLRNARRFPSSEIGNRANFDIAAQPPTLLISNVTTSDARDYRCRVDLRRYRTLILHTRLRVIVPPNEPIMMDEHGQHLHGIVGPYDEGSTLTFICEVDGGDPYPNVTWWRGAVLFDEDFNIIKQRFVRNELVLRRVQRTELMMEYTCNASNTHLAKPIVASFQLDLNLLPLETKILGLPLILLAGNDHEFTCETRGSRPRALTTWWLDGFKMTSGVSDVSREGGNVTFSTLRLTPKPEDNGKKLVCKSANPVLPKATIEDERILRVHFAPIVNVSLIPSSSQLGIREGSDVYLECSIWANPWIFEIAWQFEDRPIVADLSAGIIISNQTLIIQNVKKDNRGRYRCHAANIVGHGYSKRLHLLVQFAPVCSSREPKTYGISVTETVNATCEVEADPQEVSYRWSLDSPLGTLVLSNWSKAPHRGFLNYSPLTGNGYGTLLCWGRNSVGTQKEPCLVNIVLAGEESKIFEKLFSFNGFG</sequence>
<feature type="domain" description="Ig-like" evidence="6">
    <location>
        <begin position="113"/>
        <end position="208"/>
    </location>
</feature>
<dbReference type="AlphaFoldDB" id="A0A8X6LT72"/>
<keyword evidence="5" id="KW-1015">Disulfide bond</keyword>
<evidence type="ECO:0000256" key="1">
    <source>
        <dbReference type="ARBA" id="ARBA00004167"/>
    </source>
</evidence>
<gene>
    <name evidence="7" type="primary">AVEN_206184_1</name>
    <name evidence="7" type="ORF">TNCT_736861</name>
</gene>
<comment type="caution">
    <text evidence="7">The sequence shown here is derived from an EMBL/GenBank/DDBJ whole genome shotgun (WGS) entry which is preliminary data.</text>
</comment>
<evidence type="ECO:0000256" key="4">
    <source>
        <dbReference type="ARBA" id="ARBA00023136"/>
    </source>
</evidence>
<dbReference type="SMART" id="SM00408">
    <property type="entry name" value="IGc2"/>
    <property type="match status" value="4"/>
</dbReference>
<keyword evidence="4" id="KW-0472">Membrane</keyword>
<dbReference type="InterPro" id="IPR013783">
    <property type="entry name" value="Ig-like_fold"/>
</dbReference>
<dbReference type="PANTHER" id="PTHR23278">
    <property type="entry name" value="SIDESTEP PROTEIN"/>
    <property type="match status" value="1"/>
</dbReference>
<keyword evidence="3" id="KW-1133">Transmembrane helix</keyword>
<evidence type="ECO:0000313" key="7">
    <source>
        <dbReference type="EMBL" id="GFR19777.1"/>
    </source>
</evidence>
<dbReference type="Pfam" id="PF13927">
    <property type="entry name" value="Ig_3"/>
    <property type="match status" value="1"/>
</dbReference>
<dbReference type="Pfam" id="PF08205">
    <property type="entry name" value="C2-set_2"/>
    <property type="match status" value="1"/>
</dbReference>
<dbReference type="SMART" id="SM00409">
    <property type="entry name" value="IG"/>
    <property type="match status" value="4"/>
</dbReference>
<organism evidence="7 8">
    <name type="scientific">Trichonephila clavata</name>
    <name type="common">Joro spider</name>
    <name type="synonym">Nephila clavata</name>
    <dbReference type="NCBI Taxonomy" id="2740835"/>
    <lineage>
        <taxon>Eukaryota</taxon>
        <taxon>Metazoa</taxon>
        <taxon>Ecdysozoa</taxon>
        <taxon>Arthropoda</taxon>
        <taxon>Chelicerata</taxon>
        <taxon>Arachnida</taxon>
        <taxon>Araneae</taxon>
        <taxon>Araneomorphae</taxon>
        <taxon>Entelegynae</taxon>
        <taxon>Araneoidea</taxon>
        <taxon>Nephilidae</taxon>
        <taxon>Trichonephila</taxon>
    </lineage>
</organism>
<dbReference type="OrthoDB" id="6430706at2759"/>
<protein>
    <recommendedName>
        <fullName evidence="6">Ig-like domain-containing protein</fullName>
    </recommendedName>
</protein>
<dbReference type="PANTHER" id="PTHR23278:SF19">
    <property type="entry name" value="OBSCURIN"/>
    <property type="match status" value="1"/>
</dbReference>
<dbReference type="InterPro" id="IPR003599">
    <property type="entry name" value="Ig_sub"/>
</dbReference>
<dbReference type="Gene3D" id="2.60.40.10">
    <property type="entry name" value="Immunoglobulins"/>
    <property type="match status" value="5"/>
</dbReference>
<comment type="subcellular location">
    <subcellularLocation>
        <location evidence="1">Membrane</location>
        <topology evidence="1">Single-pass membrane protein</topology>
    </subcellularLocation>
</comment>
<evidence type="ECO:0000313" key="8">
    <source>
        <dbReference type="Proteomes" id="UP000887116"/>
    </source>
</evidence>
<proteinExistence type="predicted"/>
<dbReference type="InterPro" id="IPR013106">
    <property type="entry name" value="Ig_V-set"/>
</dbReference>
<dbReference type="InterPro" id="IPR036179">
    <property type="entry name" value="Ig-like_dom_sf"/>
</dbReference>
<keyword evidence="8" id="KW-1185">Reference proteome</keyword>
<dbReference type="InterPro" id="IPR013162">
    <property type="entry name" value="CD80_C2-set"/>
</dbReference>
<feature type="domain" description="Ig-like" evidence="6">
    <location>
        <begin position="1"/>
        <end position="99"/>
    </location>
</feature>
<evidence type="ECO:0000256" key="2">
    <source>
        <dbReference type="ARBA" id="ARBA00022692"/>
    </source>
</evidence>
<evidence type="ECO:0000256" key="3">
    <source>
        <dbReference type="ARBA" id="ARBA00022989"/>
    </source>
</evidence>
<dbReference type="PROSITE" id="PS50835">
    <property type="entry name" value="IG_LIKE"/>
    <property type="match status" value="4"/>
</dbReference>
<dbReference type="Pfam" id="PF07679">
    <property type="entry name" value="I-set"/>
    <property type="match status" value="1"/>
</dbReference>
<dbReference type="Pfam" id="PF07686">
    <property type="entry name" value="V-set"/>
    <property type="match status" value="1"/>
</dbReference>
<dbReference type="SUPFAM" id="SSF48726">
    <property type="entry name" value="Immunoglobulin"/>
    <property type="match status" value="5"/>
</dbReference>
<name>A0A8X6LT72_TRICU</name>
<dbReference type="EMBL" id="BMAO01037734">
    <property type="protein sequence ID" value="GFR19777.1"/>
    <property type="molecule type" value="Genomic_DNA"/>
</dbReference>
<evidence type="ECO:0000259" key="6">
    <source>
        <dbReference type="PROSITE" id="PS50835"/>
    </source>
</evidence>
<dbReference type="GO" id="GO:0016020">
    <property type="term" value="C:membrane"/>
    <property type="evidence" value="ECO:0007669"/>
    <property type="project" value="UniProtKB-SubCell"/>
</dbReference>
<feature type="domain" description="Ig-like" evidence="6">
    <location>
        <begin position="315"/>
        <end position="394"/>
    </location>
</feature>
<dbReference type="InterPro" id="IPR007110">
    <property type="entry name" value="Ig-like_dom"/>
</dbReference>